<dbReference type="STRING" id="1314674.A0A0D7BKT4"/>
<dbReference type="PROSITE" id="PS00086">
    <property type="entry name" value="CYTOCHROME_P450"/>
    <property type="match status" value="1"/>
</dbReference>
<keyword evidence="11" id="KW-1133">Transmembrane helix</keyword>
<keyword evidence="7 9" id="KW-0408">Iron</keyword>
<evidence type="ECO:0000256" key="7">
    <source>
        <dbReference type="ARBA" id="ARBA00023004"/>
    </source>
</evidence>
<dbReference type="AlphaFoldDB" id="A0A0D7BKT4"/>
<keyword evidence="11" id="KW-0472">Membrane</keyword>
<dbReference type="Gene3D" id="1.10.630.10">
    <property type="entry name" value="Cytochrome P450"/>
    <property type="match status" value="1"/>
</dbReference>
<evidence type="ECO:0000256" key="8">
    <source>
        <dbReference type="ARBA" id="ARBA00023033"/>
    </source>
</evidence>
<dbReference type="EMBL" id="KN880462">
    <property type="protein sequence ID" value="KIY70825.1"/>
    <property type="molecule type" value="Genomic_DNA"/>
</dbReference>
<dbReference type="InterPro" id="IPR002401">
    <property type="entry name" value="Cyt_P450_E_grp-I"/>
</dbReference>
<evidence type="ECO:0000256" key="1">
    <source>
        <dbReference type="ARBA" id="ARBA00001971"/>
    </source>
</evidence>
<feature type="transmembrane region" description="Helical" evidence="11">
    <location>
        <begin position="6"/>
        <end position="25"/>
    </location>
</feature>
<evidence type="ECO:0000313" key="12">
    <source>
        <dbReference type="EMBL" id="KIY70825.1"/>
    </source>
</evidence>
<evidence type="ECO:0000256" key="9">
    <source>
        <dbReference type="PIRSR" id="PIRSR602401-1"/>
    </source>
</evidence>
<dbReference type="InterPro" id="IPR001128">
    <property type="entry name" value="Cyt_P450"/>
</dbReference>
<sequence>MRLCDLYLALLVVAGVLFALWVGSLRRLPKPPGPRGLPLLGNVFDIPSGRTWEGFARMGERYGPLISLSLGPVTMVIANTYNVAHDILDKKSQIYSDRPYLALAELVGWDLTTALLPYGPKLKRTRQMFHAELGTKPVVKGFHAQLNAQARTFLILLRDEPQKLLEHCHYHAGAFILRVVHGYKAEIQHDKFITQAEIAMGEFNEGLEPGRYLVNILPFLRHLPEWVPGTAFFRNARRYRENLNNLMLPPVQLVQEQLKRNEAEESFMSKWLKRCSADDDVELIMYGAGSLLAAGAETTAITLHCFFLMMIQNPDIQERLQEELESACGRSRLPTFEDREQLPYLGAVIKEVHRIHPPAPLGVPHSTTQDDVHNGYFIPKGSLVFPNVWNMSRDSSMYPNPFKFNPERFMGPDPQRDPTDYIFGFGRRLCPGQLIVDASIFITTAMCLHAYTFRPSLDEHRNPIFPALEPQAASATSNIKPYNFVIVPRYTKDEFEEFLNVKSINNV</sequence>
<dbReference type="InterPro" id="IPR036396">
    <property type="entry name" value="Cyt_P450_sf"/>
</dbReference>
<keyword evidence="8 10" id="KW-0503">Monooxygenase</keyword>
<dbReference type="PANTHER" id="PTHR46300:SF7">
    <property type="entry name" value="P450, PUTATIVE (EUROFUNG)-RELATED"/>
    <property type="match status" value="1"/>
</dbReference>
<keyword evidence="5 9" id="KW-0479">Metal-binding</keyword>
<evidence type="ECO:0000256" key="11">
    <source>
        <dbReference type="SAM" id="Phobius"/>
    </source>
</evidence>
<feature type="binding site" description="axial binding residue" evidence="9">
    <location>
        <position position="430"/>
    </location>
    <ligand>
        <name>heme</name>
        <dbReference type="ChEBI" id="CHEBI:30413"/>
    </ligand>
    <ligandPart>
        <name>Fe</name>
        <dbReference type="ChEBI" id="CHEBI:18248"/>
    </ligandPart>
</feature>
<dbReference type="InterPro" id="IPR050364">
    <property type="entry name" value="Cytochrome_P450_fung"/>
</dbReference>
<dbReference type="PRINTS" id="PR00463">
    <property type="entry name" value="EP450I"/>
</dbReference>
<evidence type="ECO:0000313" key="13">
    <source>
        <dbReference type="Proteomes" id="UP000054007"/>
    </source>
</evidence>
<dbReference type="SUPFAM" id="SSF48264">
    <property type="entry name" value="Cytochrome P450"/>
    <property type="match status" value="1"/>
</dbReference>
<evidence type="ECO:0000256" key="2">
    <source>
        <dbReference type="ARBA" id="ARBA00005179"/>
    </source>
</evidence>
<dbReference type="Proteomes" id="UP000054007">
    <property type="component" value="Unassembled WGS sequence"/>
</dbReference>
<keyword evidence="6 10" id="KW-0560">Oxidoreductase</keyword>
<evidence type="ECO:0000256" key="5">
    <source>
        <dbReference type="ARBA" id="ARBA00022723"/>
    </source>
</evidence>
<evidence type="ECO:0000256" key="6">
    <source>
        <dbReference type="ARBA" id="ARBA00023002"/>
    </source>
</evidence>
<dbReference type="GO" id="GO:0005506">
    <property type="term" value="F:iron ion binding"/>
    <property type="evidence" value="ECO:0007669"/>
    <property type="project" value="InterPro"/>
</dbReference>
<dbReference type="InterPro" id="IPR017972">
    <property type="entry name" value="Cyt_P450_CS"/>
</dbReference>
<organism evidence="12 13">
    <name type="scientific">Cylindrobasidium torrendii FP15055 ss-10</name>
    <dbReference type="NCBI Taxonomy" id="1314674"/>
    <lineage>
        <taxon>Eukaryota</taxon>
        <taxon>Fungi</taxon>
        <taxon>Dikarya</taxon>
        <taxon>Basidiomycota</taxon>
        <taxon>Agaricomycotina</taxon>
        <taxon>Agaricomycetes</taxon>
        <taxon>Agaricomycetidae</taxon>
        <taxon>Agaricales</taxon>
        <taxon>Marasmiineae</taxon>
        <taxon>Physalacriaceae</taxon>
        <taxon>Cylindrobasidium</taxon>
    </lineage>
</organism>
<dbReference type="GO" id="GO:0016705">
    <property type="term" value="F:oxidoreductase activity, acting on paired donors, with incorporation or reduction of molecular oxygen"/>
    <property type="evidence" value="ECO:0007669"/>
    <property type="project" value="InterPro"/>
</dbReference>
<keyword evidence="13" id="KW-1185">Reference proteome</keyword>
<keyword evidence="11" id="KW-0812">Transmembrane</keyword>
<name>A0A0D7BKT4_9AGAR</name>
<proteinExistence type="inferred from homology"/>
<dbReference type="PRINTS" id="PR00385">
    <property type="entry name" value="P450"/>
</dbReference>
<reference evidence="12 13" key="1">
    <citation type="journal article" date="2015" name="Fungal Genet. Biol.">
        <title>Evolution of novel wood decay mechanisms in Agaricales revealed by the genome sequences of Fistulina hepatica and Cylindrobasidium torrendii.</title>
        <authorList>
            <person name="Floudas D."/>
            <person name="Held B.W."/>
            <person name="Riley R."/>
            <person name="Nagy L.G."/>
            <person name="Koehler G."/>
            <person name="Ransdell A.S."/>
            <person name="Younus H."/>
            <person name="Chow J."/>
            <person name="Chiniquy J."/>
            <person name="Lipzen A."/>
            <person name="Tritt A."/>
            <person name="Sun H."/>
            <person name="Haridas S."/>
            <person name="LaButti K."/>
            <person name="Ohm R.A."/>
            <person name="Kues U."/>
            <person name="Blanchette R.A."/>
            <person name="Grigoriev I.V."/>
            <person name="Minto R.E."/>
            <person name="Hibbett D.S."/>
        </authorList>
    </citation>
    <scope>NUCLEOTIDE SEQUENCE [LARGE SCALE GENOMIC DNA]</scope>
    <source>
        <strain evidence="12 13">FP15055 ss-10</strain>
    </source>
</reference>
<accession>A0A0D7BKT4</accession>
<evidence type="ECO:0000256" key="10">
    <source>
        <dbReference type="RuleBase" id="RU000461"/>
    </source>
</evidence>
<evidence type="ECO:0000256" key="3">
    <source>
        <dbReference type="ARBA" id="ARBA00010617"/>
    </source>
</evidence>
<gene>
    <name evidence="12" type="ORF">CYLTODRAFT_391358</name>
</gene>
<dbReference type="GO" id="GO:0020037">
    <property type="term" value="F:heme binding"/>
    <property type="evidence" value="ECO:0007669"/>
    <property type="project" value="InterPro"/>
</dbReference>
<evidence type="ECO:0000256" key="4">
    <source>
        <dbReference type="ARBA" id="ARBA00022617"/>
    </source>
</evidence>
<dbReference type="OrthoDB" id="2789670at2759"/>
<keyword evidence="4 9" id="KW-0349">Heme</keyword>
<comment type="pathway">
    <text evidence="2">Secondary metabolite biosynthesis.</text>
</comment>
<dbReference type="GO" id="GO:0004497">
    <property type="term" value="F:monooxygenase activity"/>
    <property type="evidence" value="ECO:0007669"/>
    <property type="project" value="UniProtKB-KW"/>
</dbReference>
<protein>
    <submittedName>
        <fullName evidence="12">Cytochrome P450</fullName>
    </submittedName>
</protein>
<dbReference type="Pfam" id="PF00067">
    <property type="entry name" value="p450"/>
    <property type="match status" value="1"/>
</dbReference>
<comment type="similarity">
    <text evidence="3 10">Belongs to the cytochrome P450 family.</text>
</comment>
<dbReference type="PANTHER" id="PTHR46300">
    <property type="entry name" value="P450, PUTATIVE (EUROFUNG)-RELATED-RELATED"/>
    <property type="match status" value="1"/>
</dbReference>
<comment type="cofactor">
    <cofactor evidence="1 9">
        <name>heme</name>
        <dbReference type="ChEBI" id="CHEBI:30413"/>
    </cofactor>
</comment>
<dbReference type="CDD" id="cd11065">
    <property type="entry name" value="CYP64-like"/>
    <property type="match status" value="1"/>
</dbReference>